<gene>
    <name evidence="1" type="ORF">I2H36_04820</name>
</gene>
<sequence length="119" mass="13193">MIEVHEIEELAAAVARAKKQGADALLVPGEAMFHSPPNRLPNLAAEVKLPELYLPRAFVEAVGLMSYRPDFEAIERRGAHYVDRILRGANPVELPIEQPTRYQLVINLQTKALGLDVPS</sequence>
<dbReference type="Pfam" id="PF04392">
    <property type="entry name" value="ABC_sub_bind"/>
    <property type="match status" value="1"/>
</dbReference>
<evidence type="ECO:0000313" key="1">
    <source>
        <dbReference type="EMBL" id="MBF9195352.1"/>
    </source>
</evidence>
<dbReference type="EMBL" id="JADQDN010000002">
    <property type="protein sequence ID" value="MBF9195352.1"/>
    <property type="molecule type" value="Genomic_DNA"/>
</dbReference>
<protein>
    <submittedName>
        <fullName evidence="1">Uncharacterized protein</fullName>
    </submittedName>
</protein>
<comment type="caution">
    <text evidence="1">The sequence shown here is derived from an EMBL/GenBank/DDBJ whole genome shotgun (WGS) entry which is preliminary data.</text>
</comment>
<reference evidence="1 2" key="1">
    <citation type="submission" date="2020-11" db="EMBL/GenBank/DDBJ databases">
        <authorList>
            <person name="Kim M.K."/>
        </authorList>
    </citation>
    <scope>NUCLEOTIDE SEQUENCE [LARGE SCALE GENOMIC DNA]</scope>
    <source>
        <strain evidence="1 2">BT290</strain>
    </source>
</reference>
<dbReference type="InterPro" id="IPR007487">
    <property type="entry name" value="ABC_transpt-TYRBP-like"/>
</dbReference>
<evidence type="ECO:0000313" key="2">
    <source>
        <dbReference type="Proteomes" id="UP000611708"/>
    </source>
</evidence>
<proteinExistence type="predicted"/>
<dbReference type="PANTHER" id="PTHR35271:SF1">
    <property type="entry name" value="ABC TRANSPORTER, SUBSTRATE-BINDING LIPOPROTEIN"/>
    <property type="match status" value="1"/>
</dbReference>
<dbReference type="Gene3D" id="3.40.50.2300">
    <property type="match status" value="1"/>
</dbReference>
<dbReference type="PANTHER" id="PTHR35271">
    <property type="entry name" value="ABC TRANSPORTER, SUBSTRATE-BINDING LIPOPROTEIN-RELATED"/>
    <property type="match status" value="1"/>
</dbReference>
<dbReference type="Proteomes" id="UP000611708">
    <property type="component" value="Unassembled WGS sequence"/>
</dbReference>
<accession>A0ABS0HPE2</accession>
<organism evidence="1 2">
    <name type="scientific">Microvirga terrestris</name>
    <dbReference type="NCBI Taxonomy" id="2791024"/>
    <lineage>
        <taxon>Bacteria</taxon>
        <taxon>Pseudomonadati</taxon>
        <taxon>Pseudomonadota</taxon>
        <taxon>Alphaproteobacteria</taxon>
        <taxon>Hyphomicrobiales</taxon>
        <taxon>Methylobacteriaceae</taxon>
        <taxon>Microvirga</taxon>
    </lineage>
</organism>
<name>A0ABS0HPE2_9HYPH</name>
<keyword evidence="2" id="KW-1185">Reference proteome</keyword>